<name>A0A0B6ZTB2_9EUPU</name>
<dbReference type="EMBL" id="HACG01024080">
    <property type="protein sequence ID" value="CEK70945.1"/>
    <property type="molecule type" value="Transcribed_RNA"/>
</dbReference>
<feature type="non-terminal residue" evidence="1">
    <location>
        <position position="1"/>
    </location>
</feature>
<organism evidence="1">
    <name type="scientific">Arion vulgaris</name>
    <dbReference type="NCBI Taxonomy" id="1028688"/>
    <lineage>
        <taxon>Eukaryota</taxon>
        <taxon>Metazoa</taxon>
        <taxon>Spiralia</taxon>
        <taxon>Lophotrochozoa</taxon>
        <taxon>Mollusca</taxon>
        <taxon>Gastropoda</taxon>
        <taxon>Heterobranchia</taxon>
        <taxon>Euthyneura</taxon>
        <taxon>Panpulmonata</taxon>
        <taxon>Eupulmonata</taxon>
        <taxon>Stylommatophora</taxon>
        <taxon>Helicina</taxon>
        <taxon>Arionoidea</taxon>
        <taxon>Arionidae</taxon>
        <taxon>Arion</taxon>
    </lineage>
</organism>
<reference evidence="1" key="1">
    <citation type="submission" date="2014-12" db="EMBL/GenBank/DDBJ databases">
        <title>Insight into the proteome of Arion vulgaris.</title>
        <authorList>
            <person name="Aradska J."/>
            <person name="Bulat T."/>
            <person name="Smidak R."/>
            <person name="Sarate P."/>
            <person name="Gangsoo J."/>
            <person name="Sialana F."/>
            <person name="Bilban M."/>
            <person name="Lubec G."/>
        </authorList>
    </citation>
    <scope>NUCLEOTIDE SEQUENCE</scope>
    <source>
        <tissue evidence="1">Skin</tissue>
    </source>
</reference>
<dbReference type="AlphaFoldDB" id="A0A0B6ZTB2"/>
<evidence type="ECO:0000313" key="1">
    <source>
        <dbReference type="EMBL" id="CEK70945.1"/>
    </source>
</evidence>
<gene>
    <name evidence="1" type="primary">ORF76295</name>
</gene>
<accession>A0A0B6ZTB2</accession>
<sequence length="59" mass="6578">PNLCAIETPAPDLTSTLHRPIFFNLNEIGVDTIFPIYEHGRASIFLADTEDSNNYRSVA</sequence>
<protein>
    <submittedName>
        <fullName evidence="1">Uncharacterized protein</fullName>
    </submittedName>
</protein>
<proteinExistence type="predicted"/>